<dbReference type="OrthoDB" id="1436450at2759"/>
<dbReference type="GO" id="GO:0019706">
    <property type="term" value="F:protein-cysteine S-palmitoyltransferase activity"/>
    <property type="evidence" value="ECO:0007669"/>
    <property type="project" value="UniProtKB-EC"/>
</dbReference>
<evidence type="ECO:0000256" key="10">
    <source>
        <dbReference type="ARBA" id="ARBA00048048"/>
    </source>
</evidence>
<evidence type="ECO:0000256" key="11">
    <source>
        <dbReference type="RuleBase" id="RU079119"/>
    </source>
</evidence>
<keyword evidence="8 11" id="KW-0012">Acyltransferase</keyword>
<protein>
    <recommendedName>
        <fullName evidence="11">Palmitoyltransferase</fullName>
        <ecNumber evidence="11">2.3.1.225</ecNumber>
    </recommendedName>
</protein>
<feature type="compositionally biased region" description="Pro residues" evidence="12">
    <location>
        <begin position="117"/>
        <end position="132"/>
    </location>
</feature>
<feature type="transmembrane region" description="Helical" evidence="11">
    <location>
        <begin position="44"/>
        <end position="65"/>
    </location>
</feature>
<comment type="catalytic activity">
    <reaction evidence="10 11">
        <text>L-cysteinyl-[protein] + hexadecanoyl-CoA = S-hexadecanoyl-L-cysteinyl-[protein] + CoA</text>
        <dbReference type="Rhea" id="RHEA:36683"/>
        <dbReference type="Rhea" id="RHEA-COMP:10131"/>
        <dbReference type="Rhea" id="RHEA-COMP:11032"/>
        <dbReference type="ChEBI" id="CHEBI:29950"/>
        <dbReference type="ChEBI" id="CHEBI:57287"/>
        <dbReference type="ChEBI" id="CHEBI:57379"/>
        <dbReference type="ChEBI" id="CHEBI:74151"/>
        <dbReference type="EC" id="2.3.1.225"/>
    </reaction>
</comment>
<keyword evidence="3 11" id="KW-0812">Transmembrane</keyword>
<dbReference type="InParanoid" id="A0A0C2WUG8"/>
<dbReference type="InterPro" id="IPR001594">
    <property type="entry name" value="Palmitoyltrfase_DHHC"/>
</dbReference>
<dbReference type="EMBL" id="KN818306">
    <property type="protein sequence ID" value="KIL59983.1"/>
    <property type="molecule type" value="Genomic_DNA"/>
</dbReference>
<gene>
    <name evidence="14" type="ORF">M378DRAFT_84349</name>
</gene>
<keyword evidence="15" id="KW-1185">Reference proteome</keyword>
<dbReference type="PANTHER" id="PTHR22883">
    <property type="entry name" value="ZINC FINGER DHHC DOMAIN CONTAINING PROTEIN"/>
    <property type="match status" value="1"/>
</dbReference>
<evidence type="ECO:0000256" key="8">
    <source>
        <dbReference type="ARBA" id="ARBA00023315"/>
    </source>
</evidence>
<feature type="region of interest" description="Disordered" evidence="12">
    <location>
        <begin position="117"/>
        <end position="138"/>
    </location>
</feature>
<evidence type="ECO:0000256" key="2">
    <source>
        <dbReference type="ARBA" id="ARBA00022679"/>
    </source>
</evidence>
<evidence type="ECO:0000256" key="4">
    <source>
        <dbReference type="ARBA" id="ARBA00022989"/>
    </source>
</evidence>
<dbReference type="GO" id="GO:0005783">
    <property type="term" value="C:endoplasmic reticulum"/>
    <property type="evidence" value="ECO:0007669"/>
    <property type="project" value="TreeGrafter"/>
</dbReference>
<dbReference type="GO" id="GO:0016020">
    <property type="term" value="C:membrane"/>
    <property type="evidence" value="ECO:0007669"/>
    <property type="project" value="UniProtKB-SubCell"/>
</dbReference>
<evidence type="ECO:0000313" key="15">
    <source>
        <dbReference type="Proteomes" id="UP000054549"/>
    </source>
</evidence>
<dbReference type="GO" id="GO:0006612">
    <property type="term" value="P:protein targeting to membrane"/>
    <property type="evidence" value="ECO:0007669"/>
    <property type="project" value="TreeGrafter"/>
</dbReference>
<dbReference type="PANTHER" id="PTHR22883:SF23">
    <property type="entry name" value="PALMITOYLTRANSFERASE ZDHHC6"/>
    <property type="match status" value="1"/>
</dbReference>
<reference evidence="14 15" key="1">
    <citation type="submission" date="2014-04" db="EMBL/GenBank/DDBJ databases">
        <title>Evolutionary Origins and Diversification of the Mycorrhizal Mutualists.</title>
        <authorList>
            <consortium name="DOE Joint Genome Institute"/>
            <consortium name="Mycorrhizal Genomics Consortium"/>
            <person name="Kohler A."/>
            <person name="Kuo A."/>
            <person name="Nagy L.G."/>
            <person name="Floudas D."/>
            <person name="Copeland A."/>
            <person name="Barry K.W."/>
            <person name="Cichocki N."/>
            <person name="Veneault-Fourrey C."/>
            <person name="LaButti K."/>
            <person name="Lindquist E.A."/>
            <person name="Lipzen A."/>
            <person name="Lundell T."/>
            <person name="Morin E."/>
            <person name="Murat C."/>
            <person name="Riley R."/>
            <person name="Ohm R."/>
            <person name="Sun H."/>
            <person name="Tunlid A."/>
            <person name="Henrissat B."/>
            <person name="Grigoriev I.V."/>
            <person name="Hibbett D.S."/>
            <person name="Martin F."/>
        </authorList>
    </citation>
    <scope>NUCLEOTIDE SEQUENCE [LARGE SCALE GENOMIC DNA]</scope>
    <source>
        <strain evidence="14 15">Koide BX008</strain>
    </source>
</reference>
<evidence type="ECO:0000256" key="6">
    <source>
        <dbReference type="ARBA" id="ARBA00023139"/>
    </source>
</evidence>
<sequence length="478" mass="54701">MPRQLQSVTVQTRAPQTHKCCGVVEDVKYEVEARRAKEERQPWIVRKFMVFITLGIMGYAAYVYIGRLCVPFIQGRFNRTAVGVVLLTVFVILYLWTIWSYLKVVFTSPGYAKDCPNPAPQPPLSQPPPQPQSLPLRAPPKVSDAIQFRAPSGETRTHKTETSLSTTVGARYSASDSLGGRSYEDILLRTTADKTGSTGQPMPDAGDLNVLPAPVVSPTPAQRKLRKLFHPQRSKIPQPKFYITRRPPQAPLLLPDYRHCDKEDILKPYRAHHCRHCGRCILRYDHHCPWIGQCVGARNHKYFLNFTEAGGVACAYIFCTLLGFTIHDSILNHANVDPQRIAVIALAGLFSIFTWTLTVSHVLLILRSQTTVEQMVIRHMEERESDQLNRALSFCDFRGKKLMRKEWDREWGKLNTEGHIWWVEDKRKAWEDVMGTSIWGWFLPIGRGVNDGLSYPVNPRFDADGRWRRRSEWPPELQ</sequence>
<keyword evidence="2 11" id="KW-0808">Transferase</keyword>
<proteinExistence type="inferred from homology"/>
<dbReference type="EC" id="2.3.1.225" evidence="11"/>
<keyword evidence="5 11" id="KW-0472">Membrane</keyword>
<evidence type="ECO:0000256" key="1">
    <source>
        <dbReference type="ARBA" id="ARBA00004141"/>
    </source>
</evidence>
<name>A0A0C2WUG8_AMAMK</name>
<feature type="transmembrane region" description="Helical" evidence="11">
    <location>
        <begin position="341"/>
        <end position="366"/>
    </location>
</feature>
<evidence type="ECO:0000256" key="5">
    <source>
        <dbReference type="ARBA" id="ARBA00023136"/>
    </source>
</evidence>
<dbReference type="GO" id="GO:0005794">
    <property type="term" value="C:Golgi apparatus"/>
    <property type="evidence" value="ECO:0007669"/>
    <property type="project" value="TreeGrafter"/>
</dbReference>
<feature type="transmembrane region" description="Helical" evidence="11">
    <location>
        <begin position="77"/>
        <end position="96"/>
    </location>
</feature>
<dbReference type="AlphaFoldDB" id="A0A0C2WUG8"/>
<dbReference type="Pfam" id="PF01529">
    <property type="entry name" value="DHHC"/>
    <property type="match status" value="1"/>
</dbReference>
<feature type="transmembrane region" description="Helical" evidence="11">
    <location>
        <begin position="302"/>
        <end position="326"/>
    </location>
</feature>
<keyword evidence="4 11" id="KW-1133">Transmembrane helix</keyword>
<dbReference type="HOGENOM" id="CLU_023534_0_0_1"/>
<comment type="domain">
    <text evidence="11">The DHHC domain is required for palmitoyltransferase activity.</text>
</comment>
<evidence type="ECO:0000256" key="12">
    <source>
        <dbReference type="SAM" id="MobiDB-lite"/>
    </source>
</evidence>
<dbReference type="STRING" id="946122.A0A0C2WUG8"/>
<comment type="similarity">
    <text evidence="9">Belongs to the DHHC palmitoyltransferase family. PFA5 subfamily.</text>
</comment>
<accession>A0A0C2WUG8</accession>
<keyword evidence="6" id="KW-0564">Palmitate</keyword>
<keyword evidence="7" id="KW-0449">Lipoprotein</keyword>
<dbReference type="PROSITE" id="PS50216">
    <property type="entry name" value="DHHC"/>
    <property type="match status" value="1"/>
</dbReference>
<organism evidence="14 15">
    <name type="scientific">Amanita muscaria (strain Koide BX008)</name>
    <dbReference type="NCBI Taxonomy" id="946122"/>
    <lineage>
        <taxon>Eukaryota</taxon>
        <taxon>Fungi</taxon>
        <taxon>Dikarya</taxon>
        <taxon>Basidiomycota</taxon>
        <taxon>Agaricomycotina</taxon>
        <taxon>Agaricomycetes</taxon>
        <taxon>Agaricomycetidae</taxon>
        <taxon>Agaricales</taxon>
        <taxon>Pluteineae</taxon>
        <taxon>Amanitaceae</taxon>
        <taxon>Amanita</taxon>
    </lineage>
</organism>
<evidence type="ECO:0000259" key="13">
    <source>
        <dbReference type="Pfam" id="PF01529"/>
    </source>
</evidence>
<feature type="domain" description="Palmitoyltransferase DHHC" evidence="13">
    <location>
        <begin position="258"/>
        <end position="375"/>
    </location>
</feature>
<evidence type="ECO:0000256" key="7">
    <source>
        <dbReference type="ARBA" id="ARBA00023288"/>
    </source>
</evidence>
<evidence type="ECO:0000256" key="3">
    <source>
        <dbReference type="ARBA" id="ARBA00022692"/>
    </source>
</evidence>
<dbReference type="InterPro" id="IPR039859">
    <property type="entry name" value="PFA4/ZDH16/20/ERF2-like"/>
</dbReference>
<dbReference type="Proteomes" id="UP000054549">
    <property type="component" value="Unassembled WGS sequence"/>
</dbReference>
<comment type="subcellular location">
    <subcellularLocation>
        <location evidence="1">Membrane</location>
        <topology evidence="1">Multi-pass membrane protein</topology>
    </subcellularLocation>
</comment>
<evidence type="ECO:0000313" key="14">
    <source>
        <dbReference type="EMBL" id="KIL59983.1"/>
    </source>
</evidence>
<evidence type="ECO:0000256" key="9">
    <source>
        <dbReference type="ARBA" id="ARBA00038298"/>
    </source>
</evidence>